<keyword evidence="3" id="KW-1185">Reference proteome</keyword>
<feature type="compositionally biased region" description="Pro residues" evidence="1">
    <location>
        <begin position="50"/>
        <end position="62"/>
    </location>
</feature>
<dbReference type="Proteomes" id="UP000554235">
    <property type="component" value="Unassembled WGS sequence"/>
</dbReference>
<feature type="region of interest" description="Disordered" evidence="1">
    <location>
        <begin position="1"/>
        <end position="78"/>
    </location>
</feature>
<accession>A0A8H4KGR4</accession>
<evidence type="ECO:0000256" key="1">
    <source>
        <dbReference type="SAM" id="MobiDB-lite"/>
    </source>
</evidence>
<protein>
    <submittedName>
        <fullName evidence="2">Uncharacterized protein</fullName>
    </submittedName>
</protein>
<feature type="compositionally biased region" description="Low complexity" evidence="1">
    <location>
        <begin position="34"/>
        <end position="49"/>
    </location>
</feature>
<feature type="region of interest" description="Disordered" evidence="1">
    <location>
        <begin position="100"/>
        <end position="133"/>
    </location>
</feature>
<evidence type="ECO:0000313" key="3">
    <source>
        <dbReference type="Proteomes" id="UP000554235"/>
    </source>
</evidence>
<dbReference type="OrthoDB" id="5324692at2759"/>
<gene>
    <name evidence="2" type="ORF">FALBO_16740</name>
</gene>
<comment type="caution">
    <text evidence="2">The sequence shown here is derived from an EMBL/GenBank/DDBJ whole genome shotgun (WGS) entry which is preliminary data.</text>
</comment>
<proteinExistence type="predicted"/>
<dbReference type="EMBL" id="JAADYS010003266">
    <property type="protein sequence ID" value="KAF4448839.1"/>
    <property type="molecule type" value="Genomic_DNA"/>
</dbReference>
<sequence length="133" mass="13404">MASGSPYNQYPPPAGYQQAQMPQPPPYIPPQQAPGPGQHYQAPAHGYGAPPAPSGQQPPGPTPSFGAPGPQSTQAALQSTAKSFYKVGKGLLGYLASNIKTKYPGSAPGAGSAPPVPPASTRPPQQPQAGAPN</sequence>
<feature type="compositionally biased region" description="Pro residues" evidence="1">
    <location>
        <begin position="114"/>
        <end position="126"/>
    </location>
</feature>
<evidence type="ECO:0000313" key="2">
    <source>
        <dbReference type="EMBL" id="KAF4448839.1"/>
    </source>
</evidence>
<dbReference type="AlphaFoldDB" id="A0A8H4KGR4"/>
<feature type="compositionally biased region" description="Pro residues" evidence="1">
    <location>
        <begin position="22"/>
        <end position="33"/>
    </location>
</feature>
<name>A0A8H4KGR4_9HYPO</name>
<organism evidence="2 3">
    <name type="scientific">Fusarium albosuccineum</name>
    <dbReference type="NCBI Taxonomy" id="1237068"/>
    <lineage>
        <taxon>Eukaryota</taxon>
        <taxon>Fungi</taxon>
        <taxon>Dikarya</taxon>
        <taxon>Ascomycota</taxon>
        <taxon>Pezizomycotina</taxon>
        <taxon>Sordariomycetes</taxon>
        <taxon>Hypocreomycetidae</taxon>
        <taxon>Hypocreales</taxon>
        <taxon>Nectriaceae</taxon>
        <taxon>Fusarium</taxon>
        <taxon>Fusarium decemcellulare species complex</taxon>
    </lineage>
</organism>
<feature type="compositionally biased region" description="Low complexity" evidence="1">
    <location>
        <begin position="104"/>
        <end position="113"/>
    </location>
</feature>
<feature type="non-terminal residue" evidence="2">
    <location>
        <position position="133"/>
    </location>
</feature>
<reference evidence="2 3" key="1">
    <citation type="submission" date="2020-01" db="EMBL/GenBank/DDBJ databases">
        <title>Identification and distribution of gene clusters putatively required for synthesis of sphingolipid metabolism inhibitors in phylogenetically diverse species of the filamentous fungus Fusarium.</title>
        <authorList>
            <person name="Kim H.-S."/>
            <person name="Busman M."/>
            <person name="Brown D.W."/>
            <person name="Divon H."/>
            <person name="Uhlig S."/>
            <person name="Proctor R.H."/>
        </authorList>
    </citation>
    <scope>NUCLEOTIDE SEQUENCE [LARGE SCALE GENOMIC DNA]</scope>
    <source>
        <strain evidence="2 3">NRRL 20459</strain>
    </source>
</reference>